<keyword evidence="3" id="KW-0731">Sigma factor</keyword>
<keyword evidence="4" id="KW-0238">DNA-binding</keyword>
<dbReference type="Gene3D" id="1.10.1740.10">
    <property type="match status" value="1"/>
</dbReference>
<dbReference type="NCBIfam" id="TIGR02983">
    <property type="entry name" value="SigE-fam_strep"/>
    <property type="match status" value="1"/>
</dbReference>
<dbReference type="PANTHER" id="PTHR43133:SF50">
    <property type="entry name" value="ECF RNA POLYMERASE SIGMA FACTOR SIGM"/>
    <property type="match status" value="1"/>
</dbReference>
<dbReference type="InterPro" id="IPR039425">
    <property type="entry name" value="RNA_pol_sigma-70-like"/>
</dbReference>
<evidence type="ECO:0000256" key="2">
    <source>
        <dbReference type="ARBA" id="ARBA00023015"/>
    </source>
</evidence>
<dbReference type="NCBIfam" id="TIGR02937">
    <property type="entry name" value="sigma70-ECF"/>
    <property type="match status" value="1"/>
</dbReference>
<dbReference type="EMBL" id="BAAAOS010000022">
    <property type="protein sequence ID" value="GAA1582482.1"/>
    <property type="molecule type" value="Genomic_DNA"/>
</dbReference>
<keyword evidence="9" id="KW-1185">Reference proteome</keyword>
<feature type="domain" description="RNA polymerase sigma factor 70 region 4 type 2" evidence="7">
    <location>
        <begin position="97"/>
        <end position="149"/>
    </location>
</feature>
<dbReference type="InterPro" id="IPR014284">
    <property type="entry name" value="RNA_pol_sigma-70_dom"/>
</dbReference>
<dbReference type="Pfam" id="PF04542">
    <property type="entry name" value="Sigma70_r2"/>
    <property type="match status" value="1"/>
</dbReference>
<dbReference type="SUPFAM" id="SSF88946">
    <property type="entry name" value="Sigma2 domain of RNA polymerase sigma factors"/>
    <property type="match status" value="1"/>
</dbReference>
<evidence type="ECO:0000256" key="1">
    <source>
        <dbReference type="ARBA" id="ARBA00010641"/>
    </source>
</evidence>
<evidence type="ECO:0000256" key="5">
    <source>
        <dbReference type="ARBA" id="ARBA00023163"/>
    </source>
</evidence>
<accession>A0ABP4PPM6</accession>
<dbReference type="InterPro" id="IPR014325">
    <property type="entry name" value="RNA_pol_sigma-E_actinobac"/>
</dbReference>
<dbReference type="InterPro" id="IPR013324">
    <property type="entry name" value="RNA_pol_sigma_r3/r4-like"/>
</dbReference>
<feature type="domain" description="RNA polymerase sigma-70 region 2" evidence="6">
    <location>
        <begin position="11"/>
        <end position="72"/>
    </location>
</feature>
<dbReference type="Pfam" id="PF08281">
    <property type="entry name" value="Sigma70_r4_2"/>
    <property type="match status" value="1"/>
</dbReference>
<evidence type="ECO:0000256" key="4">
    <source>
        <dbReference type="ARBA" id="ARBA00023125"/>
    </source>
</evidence>
<sequence length="170" mass="19233">MTFEQWARVGLPKLLRFATALCGSGDLAGDMVQDVALKAHRHWDRVREADVPDAYLRKMLVNEYLSWRRKWSRIVPRAEIFPTEQLADHANQQADRDQLLTELAKLPRRQRAVLTLRYYGGLSDPEIAETLGCTASTVRAHASRALAALRIEMAAPKTFQTSRTGVTHAH</sequence>
<gene>
    <name evidence="8" type="ORF">GCM10009789_40310</name>
</gene>
<evidence type="ECO:0000313" key="8">
    <source>
        <dbReference type="EMBL" id="GAA1582482.1"/>
    </source>
</evidence>
<organism evidence="8 9">
    <name type="scientific">Kribbella sancticallisti</name>
    <dbReference type="NCBI Taxonomy" id="460087"/>
    <lineage>
        <taxon>Bacteria</taxon>
        <taxon>Bacillati</taxon>
        <taxon>Actinomycetota</taxon>
        <taxon>Actinomycetes</taxon>
        <taxon>Propionibacteriales</taxon>
        <taxon>Kribbellaceae</taxon>
        <taxon>Kribbella</taxon>
    </lineage>
</organism>
<evidence type="ECO:0000259" key="7">
    <source>
        <dbReference type="Pfam" id="PF08281"/>
    </source>
</evidence>
<keyword evidence="2" id="KW-0805">Transcription regulation</keyword>
<dbReference type="Gene3D" id="1.10.10.10">
    <property type="entry name" value="Winged helix-like DNA-binding domain superfamily/Winged helix DNA-binding domain"/>
    <property type="match status" value="1"/>
</dbReference>
<protein>
    <submittedName>
        <fullName evidence="8">SigE family RNA polymerase sigma factor</fullName>
    </submittedName>
</protein>
<dbReference type="InterPro" id="IPR013325">
    <property type="entry name" value="RNA_pol_sigma_r2"/>
</dbReference>
<dbReference type="CDD" id="cd06171">
    <property type="entry name" value="Sigma70_r4"/>
    <property type="match status" value="1"/>
</dbReference>
<proteinExistence type="inferred from homology"/>
<evidence type="ECO:0000313" key="9">
    <source>
        <dbReference type="Proteomes" id="UP001500393"/>
    </source>
</evidence>
<keyword evidence="5" id="KW-0804">Transcription</keyword>
<evidence type="ECO:0000256" key="3">
    <source>
        <dbReference type="ARBA" id="ARBA00023082"/>
    </source>
</evidence>
<dbReference type="InterPro" id="IPR036388">
    <property type="entry name" value="WH-like_DNA-bd_sf"/>
</dbReference>
<dbReference type="RefSeq" id="WP_344216055.1">
    <property type="nucleotide sequence ID" value="NZ_BAAAOS010000022.1"/>
</dbReference>
<name>A0ABP4PPM6_9ACTN</name>
<dbReference type="InterPro" id="IPR007627">
    <property type="entry name" value="RNA_pol_sigma70_r2"/>
</dbReference>
<evidence type="ECO:0000259" key="6">
    <source>
        <dbReference type="Pfam" id="PF04542"/>
    </source>
</evidence>
<comment type="similarity">
    <text evidence="1">Belongs to the sigma-70 factor family. ECF subfamily.</text>
</comment>
<dbReference type="Proteomes" id="UP001500393">
    <property type="component" value="Unassembled WGS sequence"/>
</dbReference>
<dbReference type="SUPFAM" id="SSF88659">
    <property type="entry name" value="Sigma3 and sigma4 domains of RNA polymerase sigma factors"/>
    <property type="match status" value="1"/>
</dbReference>
<reference evidence="9" key="1">
    <citation type="journal article" date="2019" name="Int. J. Syst. Evol. Microbiol.">
        <title>The Global Catalogue of Microorganisms (GCM) 10K type strain sequencing project: providing services to taxonomists for standard genome sequencing and annotation.</title>
        <authorList>
            <consortium name="The Broad Institute Genomics Platform"/>
            <consortium name="The Broad Institute Genome Sequencing Center for Infectious Disease"/>
            <person name="Wu L."/>
            <person name="Ma J."/>
        </authorList>
    </citation>
    <scope>NUCLEOTIDE SEQUENCE [LARGE SCALE GENOMIC DNA]</scope>
    <source>
        <strain evidence="9">JCM 14969</strain>
    </source>
</reference>
<dbReference type="PANTHER" id="PTHR43133">
    <property type="entry name" value="RNA POLYMERASE ECF-TYPE SIGMA FACTO"/>
    <property type="match status" value="1"/>
</dbReference>
<comment type="caution">
    <text evidence="8">The sequence shown here is derived from an EMBL/GenBank/DDBJ whole genome shotgun (WGS) entry which is preliminary data.</text>
</comment>
<dbReference type="InterPro" id="IPR013249">
    <property type="entry name" value="RNA_pol_sigma70_r4_t2"/>
</dbReference>